<dbReference type="InterPro" id="IPR029063">
    <property type="entry name" value="SAM-dependent_MTases_sf"/>
</dbReference>
<feature type="compositionally biased region" description="Polar residues" evidence="1">
    <location>
        <begin position="323"/>
        <end position="339"/>
    </location>
</feature>
<evidence type="ECO:0000313" key="2">
    <source>
        <dbReference type="EMBL" id="CAE6407101.1"/>
    </source>
</evidence>
<feature type="region of interest" description="Disordered" evidence="1">
    <location>
        <begin position="304"/>
        <end position="340"/>
    </location>
</feature>
<dbReference type="Proteomes" id="UP000663831">
    <property type="component" value="Unassembled WGS sequence"/>
</dbReference>
<reference evidence="2" key="1">
    <citation type="submission" date="2021-01" db="EMBL/GenBank/DDBJ databases">
        <authorList>
            <person name="Kaushik A."/>
        </authorList>
    </citation>
    <scope>NUCLEOTIDE SEQUENCE</scope>
    <source>
        <strain evidence="2">AG3-1AP</strain>
    </source>
</reference>
<dbReference type="SUPFAM" id="SSF53335">
    <property type="entry name" value="S-adenosyl-L-methionine-dependent methyltransferases"/>
    <property type="match status" value="1"/>
</dbReference>
<feature type="compositionally biased region" description="Low complexity" evidence="1">
    <location>
        <begin position="365"/>
        <end position="382"/>
    </location>
</feature>
<dbReference type="GO" id="GO:0008757">
    <property type="term" value="F:S-adenosylmethionine-dependent methyltransferase activity"/>
    <property type="evidence" value="ECO:0007669"/>
    <property type="project" value="UniProtKB-ARBA"/>
</dbReference>
<accession>A0A8H3AB92</accession>
<dbReference type="OrthoDB" id="433955at2759"/>
<feature type="region of interest" description="Disordered" evidence="1">
    <location>
        <begin position="362"/>
        <end position="390"/>
    </location>
</feature>
<feature type="compositionally biased region" description="Polar residues" evidence="1">
    <location>
        <begin position="304"/>
        <end position="315"/>
    </location>
</feature>
<dbReference type="Gene3D" id="3.40.50.150">
    <property type="entry name" value="Vaccinia Virus protein VP39"/>
    <property type="match status" value="1"/>
</dbReference>
<dbReference type="PANTHER" id="PTHR14614:SF142">
    <property type="entry name" value="FAM86 N-TERMINAL DOMAIN-CONTAINING PROTEIN"/>
    <property type="match status" value="1"/>
</dbReference>
<sequence>MEAPTSFLPPLKRLGDYNGPQIHNILTRLVTIYLPKVRGTTLIDEDTEPFQSDDFERSFAIRWLTGFIARGEEWTELYTDEEDPGGGAPTATSDSSIGRFQTEFLDDTYVARTTAFDRAAALLGACAGTSASGAISRELKFATSSAPFTGGSTHLDGPNPDSSTITILLQDESISAGDHTAVGLQTWGSACILAERIARDPLAFGLPDTSPDSSSRSKGARVLELGAGTGLLSLLAGKLVECAGAMTGNVDSKYTIVATDYHPAVLANLRANVQGNFPDSSAESDSLIDVQTLDWSLYLTGKPTTDLSRAPSTAPTPAVGTPVSVSGQNGTAIKTSVTPPSAKAASISGLAMSSPIQTPSFSIASSVSTPTTSHSPQTPQTPRTIRSPPPNLARAVFSRLIAQGLKFEMPGGPPGIDQNFEPPKKSDFCLDSSNPQDDFSAHGFGTVPITINFDSSAASPDSDVPVIENVEVIEITKSSPTRVSSPLLPLGASKPELLCAYLQDKATSSTAENNNLIPCLDEIDTLCSDGRELVFNAGENQRLTDLHALIPGTHVAPIGDLGKLACFKVSNKVLCLGGDSMSGDSAVGIEAPPFRIAERTDGPVYDRSLGQRQAPHIASSITATAYPLGELRTPSAIDYESETNATEKSDPKIGHEIEDNDDPSNLISNDSISNAGHTSYSQASKTPVDPPFDQPFDVIFGADVVYELSHITLVRGVVERLLRKPSYKLGARPAYFHLIMPLRPTHADEANSVDMAFPRAEDIVSKGVGEDEVLAIVKTETYARSAGVGRADEVQYVHYCIGWV</sequence>
<evidence type="ECO:0000313" key="3">
    <source>
        <dbReference type="Proteomes" id="UP000663831"/>
    </source>
</evidence>
<dbReference type="AlphaFoldDB" id="A0A8H3AB92"/>
<evidence type="ECO:0008006" key="4">
    <source>
        <dbReference type="Google" id="ProtNLM"/>
    </source>
</evidence>
<dbReference type="PANTHER" id="PTHR14614">
    <property type="entry name" value="HEPATOCELLULAR CARCINOMA-ASSOCIATED ANTIGEN"/>
    <property type="match status" value="1"/>
</dbReference>
<dbReference type="Pfam" id="PF10294">
    <property type="entry name" value="Methyltransf_16"/>
    <property type="match status" value="1"/>
</dbReference>
<name>A0A8H3AB92_9AGAM</name>
<comment type="caution">
    <text evidence="2">The sequence shown here is derived from an EMBL/GenBank/DDBJ whole genome shotgun (WGS) entry which is preliminary data.</text>
</comment>
<dbReference type="InterPro" id="IPR019410">
    <property type="entry name" value="Methyltransf_16"/>
</dbReference>
<evidence type="ECO:0000256" key="1">
    <source>
        <dbReference type="SAM" id="MobiDB-lite"/>
    </source>
</evidence>
<gene>
    <name evidence="2" type="ORF">RDB_LOCUS19130</name>
</gene>
<organism evidence="2 3">
    <name type="scientific">Rhizoctonia solani</name>
    <dbReference type="NCBI Taxonomy" id="456999"/>
    <lineage>
        <taxon>Eukaryota</taxon>
        <taxon>Fungi</taxon>
        <taxon>Dikarya</taxon>
        <taxon>Basidiomycota</taxon>
        <taxon>Agaricomycotina</taxon>
        <taxon>Agaricomycetes</taxon>
        <taxon>Cantharellales</taxon>
        <taxon>Ceratobasidiaceae</taxon>
        <taxon>Rhizoctonia</taxon>
    </lineage>
</organism>
<feature type="compositionally biased region" description="Basic and acidic residues" evidence="1">
    <location>
        <begin position="645"/>
        <end position="657"/>
    </location>
</feature>
<protein>
    <recommendedName>
        <fullName evidence="4">Methyltransferase domain-containing protein</fullName>
    </recommendedName>
</protein>
<dbReference type="EMBL" id="CAJMWV010000611">
    <property type="protein sequence ID" value="CAE6407101.1"/>
    <property type="molecule type" value="Genomic_DNA"/>
</dbReference>
<proteinExistence type="predicted"/>
<feature type="region of interest" description="Disordered" evidence="1">
    <location>
        <begin position="636"/>
        <end position="688"/>
    </location>
</feature>
<feature type="compositionally biased region" description="Polar residues" evidence="1">
    <location>
        <begin position="663"/>
        <end position="685"/>
    </location>
</feature>